<dbReference type="FunCoup" id="G3H1B8">
    <property type="interactions" value="502"/>
</dbReference>
<dbReference type="EMBL" id="JH000104">
    <property type="protein sequence ID" value="EGV99560.1"/>
    <property type="molecule type" value="Genomic_DNA"/>
</dbReference>
<dbReference type="Proteomes" id="UP000001075">
    <property type="component" value="Unassembled WGS sequence"/>
</dbReference>
<dbReference type="CDD" id="cd00201">
    <property type="entry name" value="WW"/>
    <property type="match status" value="1"/>
</dbReference>
<dbReference type="SUPFAM" id="SSF89009">
    <property type="entry name" value="GAT-like domain"/>
    <property type="match status" value="1"/>
</dbReference>
<dbReference type="InterPro" id="IPR036020">
    <property type="entry name" value="WW_dom_sf"/>
</dbReference>
<feature type="coiled-coil region" evidence="4">
    <location>
        <begin position="349"/>
        <end position="431"/>
    </location>
</feature>
<evidence type="ECO:0000259" key="6">
    <source>
        <dbReference type="PROSITE" id="PS50020"/>
    </source>
</evidence>
<dbReference type="InterPro" id="IPR008942">
    <property type="entry name" value="ENTH_VHS"/>
</dbReference>
<dbReference type="GO" id="GO:0043130">
    <property type="term" value="F:ubiquitin binding"/>
    <property type="evidence" value="ECO:0007669"/>
    <property type="project" value="InterPro"/>
</dbReference>
<evidence type="ECO:0000256" key="2">
    <source>
        <dbReference type="ARBA" id="ARBA00022448"/>
    </source>
</evidence>
<dbReference type="Gene3D" id="2.20.70.10">
    <property type="match status" value="1"/>
</dbReference>
<gene>
    <name evidence="9" type="ORF">I79_003943</name>
</gene>
<dbReference type="InterPro" id="IPR001202">
    <property type="entry name" value="WW_dom"/>
</dbReference>
<evidence type="ECO:0000313" key="10">
    <source>
        <dbReference type="Proteomes" id="UP000001075"/>
    </source>
</evidence>
<dbReference type="STRING" id="10029.G3H1B8"/>
<accession>G3H1B8</accession>
<dbReference type="GO" id="GO:0007165">
    <property type="term" value="P:signal transduction"/>
    <property type="evidence" value="ECO:0007669"/>
    <property type="project" value="TreeGrafter"/>
</dbReference>
<dbReference type="SMART" id="SM00456">
    <property type="entry name" value="WW"/>
    <property type="match status" value="1"/>
</dbReference>
<dbReference type="GO" id="GO:0030276">
    <property type="term" value="F:clathrin binding"/>
    <property type="evidence" value="ECO:0007669"/>
    <property type="project" value="TreeGrafter"/>
</dbReference>
<reference evidence="10" key="1">
    <citation type="journal article" date="2011" name="Nat. Biotechnol.">
        <title>The genomic sequence of the Chinese hamster ovary (CHO)-K1 cell line.</title>
        <authorList>
            <person name="Xu X."/>
            <person name="Nagarajan H."/>
            <person name="Lewis N.E."/>
            <person name="Pan S."/>
            <person name="Cai Z."/>
            <person name="Liu X."/>
            <person name="Chen W."/>
            <person name="Xie M."/>
            <person name="Wang W."/>
            <person name="Hammond S."/>
            <person name="Andersen M.R."/>
            <person name="Neff N."/>
            <person name="Passarelli B."/>
            <person name="Koh W."/>
            <person name="Fan H.C."/>
            <person name="Wang J."/>
            <person name="Gui Y."/>
            <person name="Lee K.H."/>
            <person name="Betenbaugh M.J."/>
            <person name="Quake S.R."/>
            <person name="Famili I."/>
            <person name="Palsson B.O."/>
            <person name="Wang J."/>
        </authorList>
    </citation>
    <scope>NUCLEOTIDE SEQUENCE [LARGE SCALE GENOMIC DNA]</scope>
    <source>
        <strain evidence="10">CHO K1 cell line</strain>
    </source>
</reference>
<dbReference type="SUPFAM" id="SSF51045">
    <property type="entry name" value="WW domain"/>
    <property type="match status" value="1"/>
</dbReference>
<dbReference type="GO" id="GO:0016020">
    <property type="term" value="C:membrane"/>
    <property type="evidence" value="ECO:0007669"/>
    <property type="project" value="TreeGrafter"/>
</dbReference>
<evidence type="ECO:0000313" key="9">
    <source>
        <dbReference type="EMBL" id="EGV99560.1"/>
    </source>
</evidence>
<dbReference type="GO" id="GO:0005768">
    <property type="term" value="C:endosome"/>
    <property type="evidence" value="ECO:0007669"/>
    <property type="project" value="TreeGrafter"/>
</dbReference>
<name>G3H1B8_CRIGR</name>
<evidence type="ECO:0000256" key="3">
    <source>
        <dbReference type="ARBA" id="ARBA00022927"/>
    </source>
</evidence>
<evidence type="ECO:0000259" key="8">
    <source>
        <dbReference type="PROSITE" id="PS50909"/>
    </source>
</evidence>
<evidence type="ECO:0000256" key="5">
    <source>
        <dbReference type="SAM" id="MobiDB-lite"/>
    </source>
</evidence>
<dbReference type="PROSITE" id="PS50020">
    <property type="entry name" value="WW_DOMAIN_2"/>
    <property type="match status" value="1"/>
</dbReference>
<dbReference type="PROSITE" id="PS50179">
    <property type="entry name" value="VHS"/>
    <property type="match status" value="1"/>
</dbReference>
<dbReference type="Gene3D" id="1.25.40.90">
    <property type="match status" value="1"/>
</dbReference>
<dbReference type="PROSITE" id="PS01159">
    <property type="entry name" value="WW_DOMAIN_1"/>
    <property type="match status" value="1"/>
</dbReference>
<dbReference type="InterPro" id="IPR002014">
    <property type="entry name" value="VHS_dom"/>
</dbReference>
<dbReference type="GO" id="GO:0015031">
    <property type="term" value="P:protein transport"/>
    <property type="evidence" value="ECO:0007669"/>
    <property type="project" value="UniProtKB-KW"/>
</dbReference>
<keyword evidence="3" id="KW-0653">Protein transport</keyword>
<keyword evidence="2" id="KW-0813">Transport</keyword>
<dbReference type="SUPFAM" id="SSF48464">
    <property type="entry name" value="ENTH/VHS domain"/>
    <property type="match status" value="1"/>
</dbReference>
<comment type="similarity">
    <text evidence="1">Belongs to the TOM1 family.</text>
</comment>
<evidence type="ECO:0000256" key="4">
    <source>
        <dbReference type="SAM" id="Coils"/>
    </source>
</evidence>
<feature type="domain" description="VHS" evidence="7">
    <location>
        <begin position="22"/>
        <end position="150"/>
    </location>
</feature>
<dbReference type="PROSITE" id="PS50909">
    <property type="entry name" value="GAT"/>
    <property type="match status" value="1"/>
</dbReference>
<dbReference type="SMART" id="SM00288">
    <property type="entry name" value="VHS"/>
    <property type="match status" value="1"/>
</dbReference>
<dbReference type="InterPro" id="IPR004152">
    <property type="entry name" value="GAT_dom"/>
</dbReference>
<dbReference type="FunFam" id="2.20.70.10:FF:000034">
    <property type="entry name" value="syntaxin-binding protein 4 isoform X1"/>
    <property type="match status" value="1"/>
</dbReference>
<dbReference type="Pfam" id="PF03127">
    <property type="entry name" value="GAT"/>
    <property type="match status" value="1"/>
</dbReference>
<evidence type="ECO:0000259" key="7">
    <source>
        <dbReference type="PROSITE" id="PS50179"/>
    </source>
</evidence>
<dbReference type="eggNOG" id="KOG3528">
    <property type="taxonomic scope" value="Eukaryota"/>
</dbReference>
<dbReference type="FunFam" id="1.25.40.90:FF:000003">
    <property type="entry name" value="TOM1-like protein 2 isoform X1"/>
    <property type="match status" value="1"/>
</dbReference>
<proteinExistence type="inferred from homology"/>
<dbReference type="Pfam" id="PF00397">
    <property type="entry name" value="WW"/>
    <property type="match status" value="1"/>
</dbReference>
<sequence>MAFGKSHRDPYATSVGHLVEKATFAGVQTEDWGQFMHICDIINTTQDGPKDAVKALKKRISKNYNHKEIQLSLSLIDMCMQNCGPSFQSLIVKKEFIKDALVKLLNPRYTLPLDIQNRILNFIKGFPGGVDVSEVKEVYLDLLKKGVQFPPSDADTETRQEIGKLHSELDMVKMNVKVMTAILMENTPGSENHEDIELLQKLYKTGREMQERIMDLLVVVENEDVTVELIQVNEDLNNAILGYERFTRNQQRLLEQNRNSKDATDTSNEPSAPSCDLLDLSPIVPMPMSNGEALHTVNSQLSALNIAPTWTDDDSGPQGKKISLNPSVRLKAEKLEMLLPCDSLEADEMGKLRQERDAARAEVNVLKEAKAVAEETRALRSRLHLAEAAQRQAHGMEMDYEEVIHLLETEISELKAQLAHYSDQNKESIQDLRKRVTVLDCQLRKSEVARKTFKASTESLLHFVEAAQEVLLDSSAPFSNLSERRAVFASQTSLPLLGKNGRSFPANLLLESKELVRSVRAILDMDCLPYGWEEAYTADGIKYFINHVTQTTSWIHPVMSVLNLSCSEENEEDCPRELTDQKS</sequence>
<dbReference type="PANTHER" id="PTHR13856">
    <property type="entry name" value="VHS DOMAIN CONTAINING PROTEIN FAMILY"/>
    <property type="match status" value="1"/>
</dbReference>
<dbReference type="Gene3D" id="1.20.58.160">
    <property type="match status" value="1"/>
</dbReference>
<protein>
    <submittedName>
        <fullName evidence="9">TOM1-like protein 1</fullName>
    </submittedName>
</protein>
<evidence type="ECO:0000256" key="1">
    <source>
        <dbReference type="ARBA" id="ARBA00007708"/>
    </source>
</evidence>
<dbReference type="AlphaFoldDB" id="G3H1B8"/>
<dbReference type="PANTHER" id="PTHR13856:SF28">
    <property type="entry name" value="TOM1-LIKE PROTEIN 1"/>
    <property type="match status" value="1"/>
</dbReference>
<feature type="domain" description="WW" evidence="6">
    <location>
        <begin position="526"/>
        <end position="559"/>
    </location>
</feature>
<keyword evidence="4" id="KW-0175">Coiled coil</keyword>
<organism evidence="9 10">
    <name type="scientific">Cricetulus griseus</name>
    <name type="common">Chinese hamster</name>
    <name type="synonym">Cricetulus barabensis griseus</name>
    <dbReference type="NCBI Taxonomy" id="10029"/>
    <lineage>
        <taxon>Eukaryota</taxon>
        <taxon>Metazoa</taxon>
        <taxon>Chordata</taxon>
        <taxon>Craniata</taxon>
        <taxon>Vertebrata</taxon>
        <taxon>Euteleostomi</taxon>
        <taxon>Mammalia</taxon>
        <taxon>Eutheria</taxon>
        <taxon>Euarchontoglires</taxon>
        <taxon>Glires</taxon>
        <taxon>Rodentia</taxon>
        <taxon>Myomorpha</taxon>
        <taxon>Muroidea</taxon>
        <taxon>Cricetidae</taxon>
        <taxon>Cricetinae</taxon>
        <taxon>Cricetulus</taxon>
    </lineage>
</organism>
<feature type="domain" description="GAT" evidence="8">
    <location>
        <begin position="160"/>
        <end position="248"/>
    </location>
</feature>
<dbReference type="InterPro" id="IPR038425">
    <property type="entry name" value="GAT_sf"/>
</dbReference>
<feature type="region of interest" description="Disordered" evidence="5">
    <location>
        <begin position="257"/>
        <end position="278"/>
    </location>
</feature>
<dbReference type="GO" id="GO:0035091">
    <property type="term" value="F:phosphatidylinositol binding"/>
    <property type="evidence" value="ECO:0007669"/>
    <property type="project" value="InterPro"/>
</dbReference>
<dbReference type="InParanoid" id="G3H1B8"/>
<dbReference type="Pfam" id="PF00790">
    <property type="entry name" value="VHS"/>
    <property type="match status" value="1"/>
</dbReference>